<accession>A0AAE0L107</accession>
<dbReference type="EMBL" id="LGRX02012017">
    <property type="protein sequence ID" value="KAK3268111.1"/>
    <property type="molecule type" value="Genomic_DNA"/>
</dbReference>
<feature type="compositionally biased region" description="Basic and acidic residues" evidence="1">
    <location>
        <begin position="98"/>
        <end position="111"/>
    </location>
</feature>
<feature type="region of interest" description="Disordered" evidence="1">
    <location>
        <begin position="1"/>
        <end position="53"/>
    </location>
</feature>
<reference evidence="2 3" key="1">
    <citation type="journal article" date="2015" name="Genome Biol. Evol.">
        <title>Comparative Genomics of a Bacterivorous Green Alga Reveals Evolutionary Causalities and Consequences of Phago-Mixotrophic Mode of Nutrition.</title>
        <authorList>
            <person name="Burns J.A."/>
            <person name="Paasch A."/>
            <person name="Narechania A."/>
            <person name="Kim E."/>
        </authorList>
    </citation>
    <scope>NUCLEOTIDE SEQUENCE [LARGE SCALE GENOMIC DNA]</scope>
    <source>
        <strain evidence="2 3">PLY_AMNH</strain>
    </source>
</reference>
<gene>
    <name evidence="2" type="ORF">CYMTET_23367</name>
</gene>
<keyword evidence="3" id="KW-1185">Reference proteome</keyword>
<name>A0AAE0L107_9CHLO</name>
<comment type="caution">
    <text evidence="2">The sequence shown here is derived from an EMBL/GenBank/DDBJ whole genome shotgun (WGS) entry which is preliminary data.</text>
</comment>
<feature type="region of interest" description="Disordered" evidence="1">
    <location>
        <begin position="77"/>
        <end position="121"/>
    </location>
</feature>
<feature type="compositionally biased region" description="Basic and acidic residues" evidence="1">
    <location>
        <begin position="77"/>
        <end position="91"/>
    </location>
</feature>
<evidence type="ECO:0000313" key="3">
    <source>
        <dbReference type="Proteomes" id="UP001190700"/>
    </source>
</evidence>
<feature type="region of interest" description="Disordered" evidence="1">
    <location>
        <begin position="150"/>
        <end position="189"/>
    </location>
</feature>
<evidence type="ECO:0000256" key="1">
    <source>
        <dbReference type="SAM" id="MobiDB-lite"/>
    </source>
</evidence>
<sequence>MRADTKKPPRKLWQLAKTSTKKSPLLLDHAPQKNLLDSLPRRGNVSSEPSAKVKGTLYGSLADVFALPDIRSNVRSHTEYTRHVSHAHESGTSKQVSHAHESGASKQDSHVHPARKSSSRVDQLTKLLQKEPPHITSTVSNPLYDEVELQNMARPGHGETRKGPARRTSEITMSPFIDLSQNSGANQPS</sequence>
<proteinExistence type="predicted"/>
<feature type="compositionally biased region" description="Polar residues" evidence="1">
    <location>
        <begin position="179"/>
        <end position="189"/>
    </location>
</feature>
<dbReference type="AlphaFoldDB" id="A0AAE0L107"/>
<dbReference type="Proteomes" id="UP001190700">
    <property type="component" value="Unassembled WGS sequence"/>
</dbReference>
<organism evidence="2 3">
    <name type="scientific">Cymbomonas tetramitiformis</name>
    <dbReference type="NCBI Taxonomy" id="36881"/>
    <lineage>
        <taxon>Eukaryota</taxon>
        <taxon>Viridiplantae</taxon>
        <taxon>Chlorophyta</taxon>
        <taxon>Pyramimonadophyceae</taxon>
        <taxon>Pyramimonadales</taxon>
        <taxon>Pyramimonadaceae</taxon>
        <taxon>Cymbomonas</taxon>
    </lineage>
</organism>
<protein>
    <submittedName>
        <fullName evidence="2">Uncharacterized protein</fullName>
    </submittedName>
</protein>
<evidence type="ECO:0000313" key="2">
    <source>
        <dbReference type="EMBL" id="KAK3268111.1"/>
    </source>
</evidence>